<dbReference type="Gene3D" id="1.25.40.10">
    <property type="entry name" value="Tetratricopeptide repeat domain"/>
    <property type="match status" value="1"/>
</dbReference>
<dbReference type="InterPro" id="IPR011990">
    <property type="entry name" value="TPR-like_helical_dom_sf"/>
</dbReference>
<evidence type="ECO:0000256" key="4">
    <source>
        <dbReference type="ARBA" id="ARBA00023012"/>
    </source>
</evidence>
<dbReference type="Gene3D" id="3.40.50.2300">
    <property type="match status" value="1"/>
</dbReference>
<dbReference type="InterPro" id="IPR011006">
    <property type="entry name" value="CheY-like_superfamily"/>
</dbReference>
<feature type="domain" description="Histidine kinase" evidence="7">
    <location>
        <begin position="379"/>
        <end position="599"/>
    </location>
</feature>
<dbReference type="SUPFAM" id="SSF52172">
    <property type="entry name" value="CheY-like"/>
    <property type="match status" value="1"/>
</dbReference>
<dbReference type="InterPro" id="IPR036890">
    <property type="entry name" value="HATPase_C_sf"/>
</dbReference>
<dbReference type="EMBL" id="JBHMFA010000004">
    <property type="protein sequence ID" value="MFB9104424.1"/>
    <property type="molecule type" value="Genomic_DNA"/>
</dbReference>
<sequence length="736" mass="85100">MLFLINSALKNIRSHLNYLILFAFSLSFSQSENTTYLDSIRGEAYIQMAYNHHYKSLRSVNRIKEYAKKHKLPSYLAETEHMLGLIEIQQSSFDKAADHILKAIERYQVLNDSIALCRSYNLLAYSYAISNNFSKYAEAVEIAKNLDTKNGKQRKFYIYETEIIALYNQKKYDPLIDLARQAINDFIQPENLQADNGDKYIFQESHLYSYKMYLAFALLEKGEDVDEALKILDVLNNENLESIFWNNPRLYENKSRISYYKARSFINDPKNQDSIEFYLNKTFFFAQKTHSSLKEKLTISYDFLQQAIKNEAEIEKIQLINKNHIKENNLVKKTNYLLITILCILALFLAYYIYSKARIQKTVTSLRIMQTNRDHFLGIVSHEMRTPLYALQELFPLYLKEQKSSVKKEYLLQINLAFISLRHALDNSLQYSRLNFFDAKVTLNNAPIQLNNLLNYIITYFNSLTIINEVELLEEIALKNNRFDLDEGKLTLVLKNLFKNAVEAQGAHFVRFIVTEVVLENSRSLINFRIVNDGTGISQKAINCIENKDINIACNDSQKGLSIGLILCNNLLSFFNSSLIFSKNKNGHQEVSFSIHAAALEDDKTAVNITELKEISKSKRVLYVDDNKINLMVTKKSVQSLGVECDIAENGFLAIEAIKNKAYDLVLMDINMPEINGYQTSLEIKKITKKTPIIACTALSKDEILEKCNQAKMQDILTKPVEKYELKKMIFKYLNV</sequence>
<evidence type="ECO:0000259" key="7">
    <source>
        <dbReference type="PROSITE" id="PS50109"/>
    </source>
</evidence>
<evidence type="ECO:0000256" key="6">
    <source>
        <dbReference type="SAM" id="Phobius"/>
    </source>
</evidence>
<keyword evidence="6" id="KW-0812">Transmembrane</keyword>
<comment type="caution">
    <text evidence="9">The sequence shown here is derived from an EMBL/GenBank/DDBJ whole genome shotgun (WGS) entry which is preliminary data.</text>
</comment>
<dbReference type="CDD" id="cd00082">
    <property type="entry name" value="HisKA"/>
    <property type="match status" value="1"/>
</dbReference>
<feature type="modified residue" description="4-aspartylphosphate" evidence="5">
    <location>
        <position position="669"/>
    </location>
</feature>
<dbReference type="PANTHER" id="PTHR45339">
    <property type="entry name" value="HYBRID SIGNAL TRANSDUCTION HISTIDINE KINASE J"/>
    <property type="match status" value="1"/>
</dbReference>
<dbReference type="PROSITE" id="PS50109">
    <property type="entry name" value="HIS_KIN"/>
    <property type="match status" value="1"/>
</dbReference>
<comment type="catalytic activity">
    <reaction evidence="1">
        <text>ATP + protein L-histidine = ADP + protein N-phospho-L-histidine.</text>
        <dbReference type="EC" id="2.7.13.3"/>
    </reaction>
</comment>
<evidence type="ECO:0000256" key="3">
    <source>
        <dbReference type="ARBA" id="ARBA00022553"/>
    </source>
</evidence>
<name>A0ABV5GY87_9FLAO</name>
<dbReference type="Gene3D" id="1.10.287.130">
    <property type="match status" value="1"/>
</dbReference>
<dbReference type="InterPro" id="IPR003661">
    <property type="entry name" value="HisK_dim/P_dom"/>
</dbReference>
<keyword evidence="3 5" id="KW-0597">Phosphoprotein</keyword>
<keyword evidence="9" id="KW-0808">Transferase</keyword>
<keyword evidence="6" id="KW-1133">Transmembrane helix</keyword>
<protein>
    <recommendedName>
        <fullName evidence="2">histidine kinase</fullName>
        <ecNumber evidence="2">2.7.13.3</ecNumber>
    </recommendedName>
</protein>
<keyword evidence="4" id="KW-0902">Two-component regulatory system</keyword>
<keyword evidence="6" id="KW-0472">Membrane</keyword>
<evidence type="ECO:0000256" key="2">
    <source>
        <dbReference type="ARBA" id="ARBA00012438"/>
    </source>
</evidence>
<dbReference type="CDD" id="cd17546">
    <property type="entry name" value="REC_hyHK_CKI1_RcsC-like"/>
    <property type="match status" value="1"/>
</dbReference>
<evidence type="ECO:0000313" key="10">
    <source>
        <dbReference type="Proteomes" id="UP001589590"/>
    </source>
</evidence>
<feature type="domain" description="Response regulatory" evidence="8">
    <location>
        <begin position="620"/>
        <end position="734"/>
    </location>
</feature>
<dbReference type="SMART" id="SM00448">
    <property type="entry name" value="REC"/>
    <property type="match status" value="1"/>
</dbReference>
<dbReference type="InterPro" id="IPR005467">
    <property type="entry name" value="His_kinase_dom"/>
</dbReference>
<dbReference type="SUPFAM" id="SSF55874">
    <property type="entry name" value="ATPase domain of HSP90 chaperone/DNA topoisomerase II/histidine kinase"/>
    <property type="match status" value="1"/>
</dbReference>
<gene>
    <name evidence="9" type="ORF">ACFFU1_05925</name>
</gene>
<proteinExistence type="predicted"/>
<feature type="transmembrane region" description="Helical" evidence="6">
    <location>
        <begin position="336"/>
        <end position="354"/>
    </location>
</feature>
<evidence type="ECO:0000259" key="8">
    <source>
        <dbReference type="PROSITE" id="PS50110"/>
    </source>
</evidence>
<dbReference type="SMART" id="SM00388">
    <property type="entry name" value="HisKA"/>
    <property type="match status" value="1"/>
</dbReference>
<dbReference type="EC" id="2.7.13.3" evidence="2"/>
<organism evidence="9 10">
    <name type="scientific">Algibacter miyuki</name>
    <dbReference type="NCBI Taxonomy" id="1306933"/>
    <lineage>
        <taxon>Bacteria</taxon>
        <taxon>Pseudomonadati</taxon>
        <taxon>Bacteroidota</taxon>
        <taxon>Flavobacteriia</taxon>
        <taxon>Flavobacteriales</taxon>
        <taxon>Flavobacteriaceae</taxon>
        <taxon>Algibacter</taxon>
    </lineage>
</organism>
<dbReference type="PROSITE" id="PS50110">
    <property type="entry name" value="RESPONSE_REGULATORY"/>
    <property type="match status" value="1"/>
</dbReference>
<dbReference type="InterPro" id="IPR036097">
    <property type="entry name" value="HisK_dim/P_sf"/>
</dbReference>
<dbReference type="GO" id="GO:0016301">
    <property type="term" value="F:kinase activity"/>
    <property type="evidence" value="ECO:0007669"/>
    <property type="project" value="UniProtKB-KW"/>
</dbReference>
<evidence type="ECO:0000313" key="9">
    <source>
        <dbReference type="EMBL" id="MFB9104424.1"/>
    </source>
</evidence>
<keyword evidence="10" id="KW-1185">Reference proteome</keyword>
<evidence type="ECO:0000256" key="5">
    <source>
        <dbReference type="PROSITE-ProRule" id="PRU00169"/>
    </source>
</evidence>
<accession>A0ABV5GY87</accession>
<dbReference type="InterPro" id="IPR001789">
    <property type="entry name" value="Sig_transdc_resp-reg_receiver"/>
</dbReference>
<dbReference type="SUPFAM" id="SSF47384">
    <property type="entry name" value="Homodimeric domain of signal transducing histidine kinase"/>
    <property type="match status" value="1"/>
</dbReference>
<dbReference type="PANTHER" id="PTHR45339:SF1">
    <property type="entry name" value="HYBRID SIGNAL TRANSDUCTION HISTIDINE KINASE J"/>
    <property type="match status" value="1"/>
</dbReference>
<dbReference type="RefSeq" id="WP_290271074.1">
    <property type="nucleotide sequence ID" value="NZ_JAUFQP010000010.1"/>
</dbReference>
<reference evidence="9 10" key="1">
    <citation type="submission" date="2024-09" db="EMBL/GenBank/DDBJ databases">
        <authorList>
            <person name="Sun Q."/>
            <person name="Mori K."/>
        </authorList>
    </citation>
    <scope>NUCLEOTIDE SEQUENCE [LARGE SCALE GENOMIC DNA]</scope>
    <source>
        <strain evidence="9 10">CECT 8300</strain>
    </source>
</reference>
<evidence type="ECO:0000256" key="1">
    <source>
        <dbReference type="ARBA" id="ARBA00000085"/>
    </source>
</evidence>
<dbReference type="Proteomes" id="UP001589590">
    <property type="component" value="Unassembled WGS sequence"/>
</dbReference>
<dbReference type="Pfam" id="PF00072">
    <property type="entry name" value="Response_reg"/>
    <property type="match status" value="1"/>
</dbReference>
<keyword evidence="9" id="KW-0418">Kinase</keyword>
<dbReference type="Gene3D" id="3.30.565.10">
    <property type="entry name" value="Histidine kinase-like ATPase, C-terminal domain"/>
    <property type="match status" value="1"/>
</dbReference>